<dbReference type="Gene3D" id="3.40.50.1110">
    <property type="entry name" value="SGNH hydrolase"/>
    <property type="match status" value="1"/>
</dbReference>
<dbReference type="InterPro" id="IPR036514">
    <property type="entry name" value="SGNH_hydro_sf"/>
</dbReference>
<feature type="region of interest" description="Disordered" evidence="2">
    <location>
        <begin position="200"/>
        <end position="223"/>
    </location>
</feature>
<accession>A0A3Q2Q0A6</accession>
<dbReference type="PANTHER" id="PTHR14469">
    <property type="entry name" value="SARCOMA ANTIGEN NY-SAR-23"/>
    <property type="match status" value="1"/>
</dbReference>
<name>A0A3Q2Q0A6_FUNHE</name>
<evidence type="ECO:0000256" key="2">
    <source>
        <dbReference type="SAM" id="MobiDB-lite"/>
    </source>
</evidence>
<evidence type="ECO:0000313" key="4">
    <source>
        <dbReference type="Proteomes" id="UP000265000"/>
    </source>
</evidence>
<comment type="similarity">
    <text evidence="1">Belongs to the PC-esterase family.</text>
</comment>
<dbReference type="GeneTree" id="ENSGT00390000002231"/>
<evidence type="ECO:0000313" key="3">
    <source>
        <dbReference type="Ensembl" id="ENSFHEP00000019169.1"/>
    </source>
</evidence>
<sequence>RETVSHREARLLLHNKFVVVLGDSSEQFFSTFTTYKCVLSTVLITVCLNESYNPNWTADYKENLKRFFDELKMVLPEESLVIWNLTMPLGKRIKGGFLVPEVKLESNVEETLRYDVIEANFYGWTLADAYEMDVLDLHFQFRFSLQHRTTDGIHWNAIAHRRITALLLQHIAQAWGVTLAAEGEDGNINALFVSEVPDQKSSSRVCDEDPPQQTPLRPVHPPQTSAPSLSWILLNVQASLQASRTFNSHSFHADEAFCWRIHVGFLV</sequence>
<reference evidence="3" key="1">
    <citation type="submission" date="2025-08" db="UniProtKB">
        <authorList>
            <consortium name="Ensembl"/>
        </authorList>
    </citation>
    <scope>IDENTIFICATION</scope>
</reference>
<protein>
    <submittedName>
        <fullName evidence="3">Family with sequence similarity 113</fullName>
    </submittedName>
</protein>
<dbReference type="AlphaFoldDB" id="A0A3Q2Q0A6"/>
<dbReference type="PANTHER" id="PTHR14469:SF0">
    <property type="entry name" value="FAMILY WITH SEQUENCE SIMILARITY 113"/>
    <property type="match status" value="1"/>
</dbReference>
<dbReference type="SUPFAM" id="SSF52266">
    <property type="entry name" value="SGNH hydrolase"/>
    <property type="match status" value="1"/>
</dbReference>
<dbReference type="Proteomes" id="UP000265000">
    <property type="component" value="Unplaced"/>
</dbReference>
<dbReference type="Ensembl" id="ENSFHET00000034665.1">
    <property type="protein sequence ID" value="ENSFHEP00000019169.1"/>
    <property type="gene ID" value="ENSFHEG00000021089.1"/>
</dbReference>
<organism evidence="3 4">
    <name type="scientific">Fundulus heteroclitus</name>
    <name type="common">Killifish</name>
    <name type="synonym">Mummichog</name>
    <dbReference type="NCBI Taxonomy" id="8078"/>
    <lineage>
        <taxon>Eukaryota</taxon>
        <taxon>Metazoa</taxon>
        <taxon>Chordata</taxon>
        <taxon>Craniata</taxon>
        <taxon>Vertebrata</taxon>
        <taxon>Euteleostomi</taxon>
        <taxon>Actinopterygii</taxon>
        <taxon>Neopterygii</taxon>
        <taxon>Teleostei</taxon>
        <taxon>Neoteleostei</taxon>
        <taxon>Acanthomorphata</taxon>
        <taxon>Ovalentaria</taxon>
        <taxon>Atherinomorphae</taxon>
        <taxon>Cyprinodontiformes</taxon>
        <taxon>Fundulidae</taxon>
        <taxon>Fundulus</taxon>
    </lineage>
</organism>
<proteinExistence type="inferred from homology"/>
<reference evidence="3" key="2">
    <citation type="submission" date="2025-09" db="UniProtKB">
        <authorList>
            <consortium name="Ensembl"/>
        </authorList>
    </citation>
    <scope>IDENTIFICATION</scope>
</reference>
<keyword evidence="4" id="KW-1185">Reference proteome</keyword>
<evidence type="ECO:0000256" key="1">
    <source>
        <dbReference type="ARBA" id="ARBA00037957"/>
    </source>
</evidence>